<evidence type="ECO:0000313" key="1">
    <source>
        <dbReference type="EMBL" id="STT05157.1"/>
    </source>
</evidence>
<protein>
    <submittedName>
        <fullName evidence="1">Uncharacterized protein</fullName>
    </submittedName>
</protein>
<proteinExistence type="predicted"/>
<comment type="caution">
    <text evidence="1">The sequence shown here is derived from an EMBL/GenBank/DDBJ whole genome shotgun (WGS) entry which is preliminary data.</text>
</comment>
<dbReference type="EMBL" id="UGJR01000005">
    <property type="protein sequence ID" value="STT05157.1"/>
    <property type="molecule type" value="Genomic_DNA"/>
</dbReference>
<evidence type="ECO:0000313" key="2">
    <source>
        <dbReference type="Proteomes" id="UP000255050"/>
    </source>
</evidence>
<name>A0A7H4MVH7_9ENTR</name>
<gene>
    <name evidence="1" type="ORF">NCTC11694_06687</name>
</gene>
<reference evidence="1 2" key="1">
    <citation type="submission" date="2018-06" db="EMBL/GenBank/DDBJ databases">
        <authorList>
            <consortium name="Pathogen Informatics"/>
            <person name="Doyle S."/>
        </authorList>
    </citation>
    <scope>NUCLEOTIDE SEQUENCE [LARGE SCALE GENOMIC DNA]</scope>
    <source>
        <strain evidence="1 2">NCTC11694</strain>
    </source>
</reference>
<sequence>MHQGDQPIIQRKLGADRVQSGRIVVIFLRLNVGAALDGLLYQLLEVEPFSARISELRYRLPLPAAAELVGIDLTAGELRRSARACR</sequence>
<dbReference type="Proteomes" id="UP000255050">
    <property type="component" value="Unassembled WGS sequence"/>
</dbReference>
<organism evidence="1 2">
    <name type="scientific">Klebsiella michiganensis</name>
    <dbReference type="NCBI Taxonomy" id="1134687"/>
    <lineage>
        <taxon>Bacteria</taxon>
        <taxon>Pseudomonadati</taxon>
        <taxon>Pseudomonadota</taxon>
        <taxon>Gammaproteobacteria</taxon>
        <taxon>Enterobacterales</taxon>
        <taxon>Enterobacteriaceae</taxon>
        <taxon>Klebsiella/Raoultella group</taxon>
        <taxon>Klebsiella</taxon>
    </lineage>
</organism>
<accession>A0A7H4MVH7</accession>
<dbReference type="AlphaFoldDB" id="A0A7H4MVH7"/>